<dbReference type="Pfam" id="PF00059">
    <property type="entry name" value="Lectin_C"/>
    <property type="match status" value="1"/>
</dbReference>
<evidence type="ECO:0000256" key="3">
    <source>
        <dbReference type="ARBA" id="ARBA00022729"/>
    </source>
</evidence>
<protein>
    <submittedName>
        <fullName evidence="6">Hypp7922 protein</fullName>
    </submittedName>
</protein>
<dbReference type="OrthoDB" id="2142683at2759"/>
<dbReference type="EMBL" id="OV696701">
    <property type="protein sequence ID" value="CAH1247430.1"/>
    <property type="molecule type" value="Genomic_DNA"/>
</dbReference>
<evidence type="ECO:0000259" key="5">
    <source>
        <dbReference type="PROSITE" id="PS50041"/>
    </source>
</evidence>
<dbReference type="Proteomes" id="UP000838412">
    <property type="component" value="Chromosome 16"/>
</dbReference>
<dbReference type="InterPro" id="IPR016187">
    <property type="entry name" value="CTDL_fold"/>
</dbReference>
<dbReference type="PROSITE" id="PS50041">
    <property type="entry name" value="C_TYPE_LECTIN_2"/>
    <property type="match status" value="1"/>
</dbReference>
<name>A0A8J9Z5B0_BRALA</name>
<keyword evidence="2" id="KW-0964">Secreted</keyword>
<comment type="subcellular location">
    <subcellularLocation>
        <location evidence="1">Secreted</location>
    </subcellularLocation>
</comment>
<dbReference type="SMART" id="SM00034">
    <property type="entry name" value="CLECT"/>
    <property type="match status" value="1"/>
</dbReference>
<proteinExistence type="predicted"/>
<dbReference type="AlphaFoldDB" id="A0A8J9Z5B0"/>
<dbReference type="InterPro" id="IPR016186">
    <property type="entry name" value="C-type_lectin-like/link_sf"/>
</dbReference>
<dbReference type="Gene3D" id="3.10.100.10">
    <property type="entry name" value="Mannose-Binding Protein A, subunit A"/>
    <property type="match status" value="1"/>
</dbReference>
<evidence type="ECO:0000256" key="4">
    <source>
        <dbReference type="ARBA" id="ARBA00023180"/>
    </source>
</evidence>
<evidence type="ECO:0000256" key="2">
    <source>
        <dbReference type="ARBA" id="ARBA00022525"/>
    </source>
</evidence>
<gene>
    <name evidence="6" type="primary">Hypp7922</name>
    <name evidence="6" type="ORF">BLAG_LOCUS9098</name>
</gene>
<feature type="domain" description="C-type lectin" evidence="5">
    <location>
        <begin position="22"/>
        <end position="132"/>
    </location>
</feature>
<dbReference type="GO" id="GO:0005576">
    <property type="term" value="C:extracellular region"/>
    <property type="evidence" value="ECO:0007669"/>
    <property type="project" value="UniProtKB-SubCell"/>
</dbReference>
<evidence type="ECO:0000256" key="1">
    <source>
        <dbReference type="ARBA" id="ARBA00004613"/>
    </source>
</evidence>
<reference evidence="6" key="1">
    <citation type="submission" date="2022-01" db="EMBL/GenBank/DDBJ databases">
        <authorList>
            <person name="Braso-Vives M."/>
        </authorList>
    </citation>
    <scope>NUCLEOTIDE SEQUENCE</scope>
</reference>
<keyword evidence="4" id="KW-0325">Glycoprotein</keyword>
<keyword evidence="3" id="KW-0732">Signal</keyword>
<sequence>MDRYTLPSYRYVVCEDDNDMPFEESCYHYETEEPTDKDSAEIICQQGGGSLVSISSSDEYGMIMDEYEEKTYYLGATWINDAWAWDSGSTDGLDLLTSLNAPDGSDTQRCLMMMNGDLTATDCDTAREFLCETPGEQGEEDEDDESARENGYDICETPMDIECRLVGTDYVLGNGGISDDGLTKCEEDEDDESARENGYDICETPMDIECRLVGTDYVLGNGGISDDGLTKCTLEYGAQCEYK</sequence>
<accession>A0A8J9Z5B0</accession>
<keyword evidence="7" id="KW-1185">Reference proteome</keyword>
<dbReference type="Pfam" id="PF13330">
    <property type="entry name" value="Mucin2_WxxW"/>
    <property type="match status" value="2"/>
</dbReference>
<organism evidence="6 7">
    <name type="scientific">Branchiostoma lanceolatum</name>
    <name type="common">Common lancelet</name>
    <name type="synonym">Amphioxus lanceolatum</name>
    <dbReference type="NCBI Taxonomy" id="7740"/>
    <lineage>
        <taxon>Eukaryota</taxon>
        <taxon>Metazoa</taxon>
        <taxon>Chordata</taxon>
        <taxon>Cephalochordata</taxon>
        <taxon>Leptocardii</taxon>
        <taxon>Amphioxiformes</taxon>
        <taxon>Branchiostomatidae</taxon>
        <taxon>Branchiostoma</taxon>
    </lineage>
</organism>
<evidence type="ECO:0000313" key="6">
    <source>
        <dbReference type="EMBL" id="CAH1247430.1"/>
    </source>
</evidence>
<dbReference type="CDD" id="cd00037">
    <property type="entry name" value="CLECT"/>
    <property type="match status" value="1"/>
</dbReference>
<dbReference type="SUPFAM" id="SSF56436">
    <property type="entry name" value="C-type lectin-like"/>
    <property type="match status" value="1"/>
</dbReference>
<dbReference type="InterPro" id="IPR001304">
    <property type="entry name" value="C-type_lectin-like"/>
</dbReference>
<evidence type="ECO:0000313" key="7">
    <source>
        <dbReference type="Proteomes" id="UP000838412"/>
    </source>
</evidence>
<dbReference type="InterPro" id="IPR025155">
    <property type="entry name" value="WxxW_domain"/>
</dbReference>